<organism evidence="1 2">
    <name type="scientific">Stentor coeruleus</name>
    <dbReference type="NCBI Taxonomy" id="5963"/>
    <lineage>
        <taxon>Eukaryota</taxon>
        <taxon>Sar</taxon>
        <taxon>Alveolata</taxon>
        <taxon>Ciliophora</taxon>
        <taxon>Postciliodesmatophora</taxon>
        <taxon>Heterotrichea</taxon>
        <taxon>Heterotrichida</taxon>
        <taxon>Stentoridae</taxon>
        <taxon>Stentor</taxon>
    </lineage>
</organism>
<accession>A0A1R2CL75</accession>
<name>A0A1R2CL75_9CILI</name>
<evidence type="ECO:0000313" key="2">
    <source>
        <dbReference type="Proteomes" id="UP000187209"/>
    </source>
</evidence>
<sequence length="150" mass="16219">MLILLTFLSLTSSEPLSLLSPSDLQITLNSLSNPYLSQAVGSNCGASNVYKISGVDANPWPPTPGMSGTLTMTGVFVQGTFVQEIVLGTCYNSMVWNYDPVDINQSYPTGDEVIFKMAVVFPNEAGSYLTNIQITAGVHICCWQFSYTIS</sequence>
<dbReference type="EMBL" id="MPUH01000119">
    <property type="protein sequence ID" value="OMJ89700.1"/>
    <property type="molecule type" value="Genomic_DNA"/>
</dbReference>
<proteinExistence type="predicted"/>
<dbReference type="AlphaFoldDB" id="A0A1R2CL75"/>
<evidence type="ECO:0000313" key="1">
    <source>
        <dbReference type="EMBL" id="OMJ89700.1"/>
    </source>
</evidence>
<reference evidence="1 2" key="1">
    <citation type="submission" date="2016-11" db="EMBL/GenBank/DDBJ databases">
        <title>The macronuclear genome of Stentor coeruleus: a giant cell with tiny introns.</title>
        <authorList>
            <person name="Slabodnick M."/>
            <person name="Ruby J.G."/>
            <person name="Reiff S.B."/>
            <person name="Swart E.C."/>
            <person name="Gosai S."/>
            <person name="Prabakaran S."/>
            <person name="Witkowska E."/>
            <person name="Larue G.E."/>
            <person name="Fisher S."/>
            <person name="Freeman R.M."/>
            <person name="Gunawardena J."/>
            <person name="Chu W."/>
            <person name="Stover N.A."/>
            <person name="Gregory B.D."/>
            <person name="Nowacki M."/>
            <person name="Derisi J."/>
            <person name="Roy S.W."/>
            <person name="Marshall W.F."/>
            <person name="Sood P."/>
        </authorList>
    </citation>
    <scope>NUCLEOTIDE SEQUENCE [LARGE SCALE GENOMIC DNA]</scope>
    <source>
        <strain evidence="1">WM001</strain>
    </source>
</reference>
<keyword evidence="2" id="KW-1185">Reference proteome</keyword>
<dbReference type="Proteomes" id="UP000187209">
    <property type="component" value="Unassembled WGS sequence"/>
</dbReference>
<protein>
    <submittedName>
        <fullName evidence="1">Uncharacterized protein</fullName>
    </submittedName>
</protein>
<gene>
    <name evidence="1" type="ORF">SteCoe_8064</name>
</gene>
<comment type="caution">
    <text evidence="1">The sequence shown here is derived from an EMBL/GenBank/DDBJ whole genome shotgun (WGS) entry which is preliminary data.</text>
</comment>